<dbReference type="CDD" id="cd00082">
    <property type="entry name" value="HisKA"/>
    <property type="match status" value="1"/>
</dbReference>
<protein>
    <recommendedName>
        <fullName evidence="2">histidine kinase</fullName>
        <ecNumber evidence="2">2.7.13.3</ecNumber>
    </recommendedName>
</protein>
<dbReference type="InterPro" id="IPR003018">
    <property type="entry name" value="GAF"/>
</dbReference>
<evidence type="ECO:0000256" key="2">
    <source>
        <dbReference type="ARBA" id="ARBA00012438"/>
    </source>
</evidence>
<dbReference type="EC" id="2.7.13.3" evidence="2"/>
<dbReference type="Pfam" id="PF13185">
    <property type="entry name" value="GAF_2"/>
    <property type="match status" value="2"/>
</dbReference>
<dbReference type="OrthoDB" id="6190788at2"/>
<dbReference type="Gene3D" id="3.30.565.10">
    <property type="entry name" value="Histidine kinase-like ATPase, C-terminal domain"/>
    <property type="match status" value="1"/>
</dbReference>
<dbReference type="Proteomes" id="UP000236379">
    <property type="component" value="Unassembled WGS sequence"/>
</dbReference>
<feature type="region of interest" description="Disordered" evidence="6">
    <location>
        <begin position="181"/>
        <end position="203"/>
    </location>
</feature>
<dbReference type="InterPro" id="IPR036097">
    <property type="entry name" value="HisK_dim/P_sf"/>
</dbReference>
<evidence type="ECO:0000256" key="3">
    <source>
        <dbReference type="ARBA" id="ARBA00022553"/>
    </source>
</evidence>
<dbReference type="InterPro" id="IPR029016">
    <property type="entry name" value="GAF-like_dom_sf"/>
</dbReference>
<keyword evidence="9" id="KW-1185">Reference proteome</keyword>
<evidence type="ECO:0000256" key="1">
    <source>
        <dbReference type="ARBA" id="ARBA00000085"/>
    </source>
</evidence>
<dbReference type="EMBL" id="PPPD01000001">
    <property type="protein sequence ID" value="PNY82315.1"/>
    <property type="molecule type" value="Genomic_DNA"/>
</dbReference>
<comment type="caution">
    <text evidence="8">The sequence shown here is derived from an EMBL/GenBank/DDBJ whole genome shotgun (WGS) entry which is preliminary data.</text>
</comment>
<feature type="domain" description="Histidine kinase" evidence="7">
    <location>
        <begin position="728"/>
        <end position="945"/>
    </location>
</feature>
<dbReference type="Pfam" id="PF02518">
    <property type="entry name" value="HATPase_c"/>
    <property type="match status" value="1"/>
</dbReference>
<dbReference type="InterPro" id="IPR005467">
    <property type="entry name" value="His_kinase_dom"/>
</dbReference>
<evidence type="ECO:0000256" key="5">
    <source>
        <dbReference type="ARBA" id="ARBA00022777"/>
    </source>
</evidence>
<dbReference type="PRINTS" id="PR00344">
    <property type="entry name" value="BCTRLSENSOR"/>
</dbReference>
<dbReference type="SUPFAM" id="SSF47384">
    <property type="entry name" value="Homodimeric domain of signal transducing histidine kinase"/>
    <property type="match status" value="1"/>
</dbReference>
<comment type="catalytic activity">
    <reaction evidence="1">
        <text>ATP + protein L-histidine = ADP + protein N-phospho-L-histidine.</text>
        <dbReference type="EC" id="2.7.13.3"/>
    </reaction>
</comment>
<dbReference type="Pfam" id="PF00512">
    <property type="entry name" value="HisKA"/>
    <property type="match status" value="1"/>
</dbReference>
<proteinExistence type="predicted"/>
<dbReference type="SMART" id="SM00387">
    <property type="entry name" value="HATPase_c"/>
    <property type="match status" value="1"/>
</dbReference>
<dbReference type="Pfam" id="PF01590">
    <property type="entry name" value="GAF"/>
    <property type="match status" value="1"/>
</dbReference>
<dbReference type="FunFam" id="3.30.565.10:FF:000006">
    <property type="entry name" value="Sensor histidine kinase WalK"/>
    <property type="match status" value="1"/>
</dbReference>
<keyword evidence="3" id="KW-0597">Phosphoprotein</keyword>
<evidence type="ECO:0000256" key="6">
    <source>
        <dbReference type="SAM" id="MobiDB-lite"/>
    </source>
</evidence>
<dbReference type="AlphaFoldDB" id="A0A2K3V0K5"/>
<dbReference type="Gene3D" id="1.10.287.130">
    <property type="match status" value="1"/>
</dbReference>
<evidence type="ECO:0000313" key="9">
    <source>
        <dbReference type="Proteomes" id="UP000236379"/>
    </source>
</evidence>
<evidence type="ECO:0000256" key="4">
    <source>
        <dbReference type="ARBA" id="ARBA00022679"/>
    </source>
</evidence>
<dbReference type="SUPFAM" id="SSF55781">
    <property type="entry name" value="GAF domain-like"/>
    <property type="match status" value="4"/>
</dbReference>
<keyword evidence="4" id="KW-0808">Transferase</keyword>
<keyword evidence="5 8" id="KW-0418">Kinase</keyword>
<reference evidence="8 9" key="1">
    <citation type="submission" date="2018-01" db="EMBL/GenBank/DDBJ databases">
        <title>Deinococcus koreensis sp. nov., a radiation-resistant bacterium isolated from river water.</title>
        <authorList>
            <person name="Choi A."/>
        </authorList>
    </citation>
    <scope>NUCLEOTIDE SEQUENCE [LARGE SCALE GENOMIC DNA]</scope>
    <source>
        <strain evidence="8 9">SJW1-2</strain>
    </source>
</reference>
<dbReference type="InterPro" id="IPR003661">
    <property type="entry name" value="HisK_dim/P_dom"/>
</dbReference>
<dbReference type="GO" id="GO:0000155">
    <property type="term" value="F:phosphorelay sensor kinase activity"/>
    <property type="evidence" value="ECO:0007669"/>
    <property type="project" value="InterPro"/>
</dbReference>
<dbReference type="SUPFAM" id="SSF55874">
    <property type="entry name" value="ATPase domain of HSP90 chaperone/DNA topoisomerase II/histidine kinase"/>
    <property type="match status" value="1"/>
</dbReference>
<dbReference type="InterPro" id="IPR004358">
    <property type="entry name" value="Sig_transdc_His_kin-like_C"/>
</dbReference>
<dbReference type="InterPro" id="IPR052162">
    <property type="entry name" value="Sensor_kinase/Photoreceptor"/>
</dbReference>
<dbReference type="SMART" id="SM00388">
    <property type="entry name" value="HisKA"/>
    <property type="match status" value="1"/>
</dbReference>
<evidence type="ECO:0000259" key="7">
    <source>
        <dbReference type="PROSITE" id="PS50109"/>
    </source>
</evidence>
<dbReference type="InterPro" id="IPR036890">
    <property type="entry name" value="HATPase_C_sf"/>
</dbReference>
<organism evidence="8 9">
    <name type="scientific">Deinococcus koreensis</name>
    <dbReference type="NCBI Taxonomy" id="2054903"/>
    <lineage>
        <taxon>Bacteria</taxon>
        <taxon>Thermotogati</taxon>
        <taxon>Deinococcota</taxon>
        <taxon>Deinococci</taxon>
        <taxon>Deinococcales</taxon>
        <taxon>Deinococcaceae</taxon>
        <taxon>Deinococcus</taxon>
    </lineage>
</organism>
<accession>A0A2K3V0K5</accession>
<evidence type="ECO:0000313" key="8">
    <source>
        <dbReference type="EMBL" id="PNY82315.1"/>
    </source>
</evidence>
<dbReference type="PANTHER" id="PTHR43304:SF1">
    <property type="entry name" value="PAC DOMAIN-CONTAINING PROTEIN"/>
    <property type="match status" value="1"/>
</dbReference>
<gene>
    <name evidence="8" type="ORF">CVO96_13955</name>
</gene>
<dbReference type="PROSITE" id="PS50109">
    <property type="entry name" value="HIS_KIN"/>
    <property type="match status" value="1"/>
</dbReference>
<dbReference type="Gene3D" id="3.30.450.40">
    <property type="match status" value="4"/>
</dbReference>
<name>A0A2K3V0K5_9DEIO</name>
<dbReference type="InterPro" id="IPR003594">
    <property type="entry name" value="HATPase_dom"/>
</dbReference>
<dbReference type="RefSeq" id="WP_103312749.1">
    <property type="nucleotide sequence ID" value="NZ_PPPD01000001.1"/>
</dbReference>
<dbReference type="PANTHER" id="PTHR43304">
    <property type="entry name" value="PHYTOCHROME-LIKE PROTEIN CPH1"/>
    <property type="match status" value="1"/>
</dbReference>
<sequence>MSDLSVSPDGARPDPELWFHTLTDTLACARSVADLQAAGLGPALQALGIGAASAVWVPCPEASSPADQPGDGERPTLVPLSAGPLTLLNLTGTGAGTPVEVALNGEALYFPDAGALGQTSPERGGQVGGVASAAVLPLWLGGVILGALALEFPAPEDFAPPRRRQLQTLAALLAQGLARVLGDQPGPQPGGRTDRAGSPQDSGAQDAFVAFTEAVGTQTDMHSLTRQAVGALLAQFGDAEAAYFVRRDGLFTLFAWTPDMEQDAELLSTLRAGLPLDTPIFAQSLQTMQPVFVDHWDAQAGQVAQSGAFASAATAPIVLDGEVRGMLSAGLRRSGGWTARDRAVFQAVARSLRLALERADITAQLEARNTELAARTGALESFAELTRDLNLLGDPAALVRRAQEVAVSLIPSGFAMYYELEDQVWHLKSQVGAPADPALGALLSTPLPYAQARDFQLPWDSGQPFYTDAGNAGRDTRLPGTEGLECSAILPVLVGTQRQGMFGYGLDGRRLWSAADRAVLESVVRSLGLALERTLQTRRLREERAALEAFTVFTEAAGVQTDVLGLSHQAFEVLRARFSDTSTSVYYQLEEDRLVARSWSPDIEDQPELLAVLRAGLPLDTPLFAEAIRSGEATFTERWDSARQQIAHTEAYGAAAVYPLRVQGRLFAFMGLGLRSSRNWTEQDAAVLRAVGRGLTLALERAAVVAQLAQRTRELEHSNAELEQFAYVASHDLQEPLRSVTSFAQLLASRYQGHPDGPQDERVQTYVQVITEGTSRMAQLIQDLLAFSRVATSEAPFVTVQTGQVVARVMQDLSAQQERTQAQVRVAELPDVLGDPSQLRQLFQNLIGNALKFTAPGRPPVVQVRAEAQGGLIRFSVSDNGIGIEPQHHERIFGIFQRLHARDVYEGSGIGLSIARKIVERHRGHLGLSSSGVGTTFSFTLPAAPDSEAAPPASA</sequence>